<dbReference type="EMBL" id="JAUSUB010000002">
    <property type="protein sequence ID" value="MDQ0268991.1"/>
    <property type="molecule type" value="Genomic_DNA"/>
</dbReference>
<sequence length="216" mass="24858">MKRKVYVVITLCILLIGTFLTLLPPAAQAIDSKDLDVGKHPHCTSLDQKELKDLQNKGFKKKDIIIASHIAKHTDKNAEEILAYYKDHEESWKKTAAHFGVDLKKLKEHHKKKEKRLLEHKDEVIKVLSSYSGRTEEEIQSWLQGGESFHLIIAGLAISKVSGTDINDIFKMKQDGRSIRQIKTDLKVKDEELEKEFATIFTEVKKVLKEERNQTR</sequence>
<reference evidence="2 3" key="1">
    <citation type="submission" date="2023-07" db="EMBL/GenBank/DDBJ databases">
        <title>Genomic Encyclopedia of Type Strains, Phase IV (KMG-IV): sequencing the most valuable type-strain genomes for metagenomic binning, comparative biology and taxonomic classification.</title>
        <authorList>
            <person name="Goeker M."/>
        </authorList>
    </citation>
    <scope>NUCLEOTIDE SEQUENCE [LARGE SCALE GENOMIC DNA]</scope>
    <source>
        <strain evidence="2 3">DSM 23494</strain>
    </source>
</reference>
<keyword evidence="3" id="KW-1185">Reference proteome</keyword>
<evidence type="ECO:0000313" key="2">
    <source>
        <dbReference type="EMBL" id="MDQ0268991.1"/>
    </source>
</evidence>
<feature type="signal peptide" evidence="1">
    <location>
        <begin position="1"/>
        <end position="29"/>
    </location>
</feature>
<name>A0ABU0ACK7_9BACI</name>
<dbReference type="RefSeq" id="WP_307472179.1">
    <property type="nucleotide sequence ID" value="NZ_JAUSUB010000002.1"/>
</dbReference>
<accession>A0ABU0ACK7</accession>
<organism evidence="2 3">
    <name type="scientific">Cytobacillus purgationiresistens</name>
    <dbReference type="NCBI Taxonomy" id="863449"/>
    <lineage>
        <taxon>Bacteria</taxon>
        <taxon>Bacillati</taxon>
        <taxon>Bacillota</taxon>
        <taxon>Bacilli</taxon>
        <taxon>Bacillales</taxon>
        <taxon>Bacillaceae</taxon>
        <taxon>Cytobacillus</taxon>
    </lineage>
</organism>
<evidence type="ECO:0000313" key="3">
    <source>
        <dbReference type="Proteomes" id="UP001238088"/>
    </source>
</evidence>
<dbReference type="Proteomes" id="UP001238088">
    <property type="component" value="Unassembled WGS sequence"/>
</dbReference>
<feature type="chain" id="PRO_5045370489" evidence="1">
    <location>
        <begin position="30"/>
        <end position="216"/>
    </location>
</feature>
<gene>
    <name evidence="2" type="ORF">J2S17_000860</name>
</gene>
<protein>
    <submittedName>
        <fullName evidence="2">Peroxiredoxin</fullName>
    </submittedName>
</protein>
<comment type="caution">
    <text evidence="2">The sequence shown here is derived from an EMBL/GenBank/DDBJ whole genome shotgun (WGS) entry which is preliminary data.</text>
</comment>
<evidence type="ECO:0000256" key="1">
    <source>
        <dbReference type="SAM" id="SignalP"/>
    </source>
</evidence>
<proteinExistence type="predicted"/>
<keyword evidence="1" id="KW-0732">Signal</keyword>